<sequence length="235" mass="27801">MKSSAAMLMDTLKWVEPKMTPLDESRSIDAEEAKLGILMPMYKGLDTEKTGELYRDLTVFPYHYPLLRNKQLALRNIKRTMKRSVTPKIRKLIIESGANTAYDIMKLIKEHCAPRDQEYHAAWKKLCISAAPKGKDNVKKWLREWESLFHRCQQQKLTFLNGDVPLFNFLDAINRVPGFDTEDMRYRILYKNTDWTFLSLVNFYQYKNETLEPWKRKAKRVQRKRQGKHRAPASK</sequence>
<dbReference type="Proteomes" id="UP000016922">
    <property type="component" value="Unassembled WGS sequence"/>
</dbReference>
<gene>
    <name evidence="1" type="ORF">GLAREA_01600</name>
</gene>
<dbReference type="RefSeq" id="XP_008087007.1">
    <property type="nucleotide sequence ID" value="XM_008088816.1"/>
</dbReference>
<accession>S3DGF8</accession>
<dbReference type="AlphaFoldDB" id="S3DGF8"/>
<dbReference type="KEGG" id="glz:GLAREA_01600"/>
<protein>
    <submittedName>
        <fullName evidence="1">Uncharacterized protein</fullName>
    </submittedName>
</protein>
<dbReference type="EMBL" id="KE145371">
    <property type="protein sequence ID" value="EPE25688.1"/>
    <property type="molecule type" value="Genomic_DNA"/>
</dbReference>
<organism evidence="1 2">
    <name type="scientific">Glarea lozoyensis (strain ATCC 20868 / MF5171)</name>
    <dbReference type="NCBI Taxonomy" id="1116229"/>
    <lineage>
        <taxon>Eukaryota</taxon>
        <taxon>Fungi</taxon>
        <taxon>Dikarya</taxon>
        <taxon>Ascomycota</taxon>
        <taxon>Pezizomycotina</taxon>
        <taxon>Leotiomycetes</taxon>
        <taxon>Helotiales</taxon>
        <taxon>Helotiaceae</taxon>
        <taxon>Glarea</taxon>
    </lineage>
</organism>
<reference evidence="1 2" key="1">
    <citation type="journal article" date="2013" name="BMC Genomics">
        <title>Genomics-driven discovery of the pneumocandin biosynthetic gene cluster in the fungus Glarea lozoyensis.</title>
        <authorList>
            <person name="Chen L."/>
            <person name="Yue Q."/>
            <person name="Zhang X."/>
            <person name="Xiang M."/>
            <person name="Wang C."/>
            <person name="Li S."/>
            <person name="Che Y."/>
            <person name="Ortiz-Lopez F.J."/>
            <person name="Bills G.F."/>
            <person name="Liu X."/>
            <person name="An Z."/>
        </authorList>
    </citation>
    <scope>NUCLEOTIDE SEQUENCE [LARGE SCALE GENOMIC DNA]</scope>
    <source>
        <strain evidence="2">ATCC 20868 / MF5171</strain>
    </source>
</reference>
<dbReference type="HOGENOM" id="CLU_1180319_0_0_1"/>
<proteinExistence type="predicted"/>
<evidence type="ECO:0000313" key="2">
    <source>
        <dbReference type="Proteomes" id="UP000016922"/>
    </source>
</evidence>
<name>S3DGF8_GLAL2</name>
<evidence type="ECO:0000313" key="1">
    <source>
        <dbReference type="EMBL" id="EPE25688.1"/>
    </source>
</evidence>
<dbReference type="GeneID" id="19460658"/>
<keyword evidence="2" id="KW-1185">Reference proteome</keyword>